<keyword evidence="8" id="KW-1185">Reference proteome</keyword>
<accession>A0A6A5K647</accession>
<dbReference type="GO" id="GO:0005737">
    <property type="term" value="C:cytoplasm"/>
    <property type="evidence" value="ECO:0007669"/>
    <property type="project" value="TreeGrafter"/>
</dbReference>
<dbReference type="InterPro" id="IPR035896">
    <property type="entry name" value="AN1-like_Znf"/>
</dbReference>
<evidence type="ECO:0000256" key="2">
    <source>
        <dbReference type="ARBA" id="ARBA00022771"/>
    </source>
</evidence>
<feature type="region of interest" description="Disordered" evidence="5">
    <location>
        <begin position="151"/>
        <end position="183"/>
    </location>
</feature>
<dbReference type="EMBL" id="ML975404">
    <property type="protein sequence ID" value="KAF1830247.1"/>
    <property type="molecule type" value="Genomic_DNA"/>
</dbReference>
<dbReference type="PANTHER" id="PTHR14677:SF40">
    <property type="entry name" value="CDC48-ASSOCIATED UBIQUITIN-LIKE_ZINC FINGER PROTEIN 1"/>
    <property type="match status" value="1"/>
</dbReference>
<proteinExistence type="predicted"/>
<dbReference type="SMART" id="SM00154">
    <property type="entry name" value="ZnF_AN1"/>
    <property type="match status" value="2"/>
</dbReference>
<gene>
    <name evidence="7" type="ORF">BDW02DRAFT_559464</name>
</gene>
<dbReference type="Pfam" id="PF01428">
    <property type="entry name" value="zf-AN1"/>
    <property type="match status" value="2"/>
</dbReference>
<organism evidence="7 8">
    <name type="scientific">Decorospora gaudefroyi</name>
    <dbReference type="NCBI Taxonomy" id="184978"/>
    <lineage>
        <taxon>Eukaryota</taxon>
        <taxon>Fungi</taxon>
        <taxon>Dikarya</taxon>
        <taxon>Ascomycota</taxon>
        <taxon>Pezizomycotina</taxon>
        <taxon>Dothideomycetes</taxon>
        <taxon>Pleosporomycetidae</taxon>
        <taxon>Pleosporales</taxon>
        <taxon>Pleosporineae</taxon>
        <taxon>Pleosporaceae</taxon>
        <taxon>Decorospora</taxon>
    </lineage>
</organism>
<evidence type="ECO:0000313" key="7">
    <source>
        <dbReference type="EMBL" id="KAF1830247.1"/>
    </source>
</evidence>
<keyword evidence="3" id="KW-0862">Zinc</keyword>
<evidence type="ECO:0000256" key="1">
    <source>
        <dbReference type="ARBA" id="ARBA00022723"/>
    </source>
</evidence>
<feature type="compositionally biased region" description="Polar residues" evidence="5">
    <location>
        <begin position="68"/>
        <end position="78"/>
    </location>
</feature>
<sequence>MASNDSSYTNMKGEVEAIGAHCQMPYCHILDFLPFRCESCKGTFCLDHRTEYTHNCPKQGEWARRKAGSTQNSTTNTPLAPKPSVYNNDQQCADPRCKTFINTARAQASHCPRCNREYCLKHRFEQDHNCTTTPAPRPPPPRTQTALARLKAWADQKRTQDATRRSGSTSSKKPSFLSFARSSSSSTSSAAQADLNALKRASKGDASIPAHKRIYLHVEASADTTTAKYPTGKFFFNKEWSVGRVLDDAAKALQVQNVNNRGGGEEDRLRVFWVEGGRLLKFGERVGEVCCCGDMVVLLRGVGSGEAVD</sequence>
<feature type="region of interest" description="Disordered" evidence="5">
    <location>
        <begin position="63"/>
        <end position="86"/>
    </location>
</feature>
<dbReference type="GO" id="GO:0008270">
    <property type="term" value="F:zinc ion binding"/>
    <property type="evidence" value="ECO:0007669"/>
    <property type="project" value="UniProtKB-KW"/>
</dbReference>
<keyword evidence="1" id="KW-0479">Metal-binding</keyword>
<evidence type="ECO:0000313" key="8">
    <source>
        <dbReference type="Proteomes" id="UP000800040"/>
    </source>
</evidence>
<evidence type="ECO:0000256" key="3">
    <source>
        <dbReference type="ARBA" id="ARBA00022833"/>
    </source>
</evidence>
<dbReference type="InterPro" id="IPR000058">
    <property type="entry name" value="Znf_AN1"/>
</dbReference>
<dbReference type="PROSITE" id="PS51039">
    <property type="entry name" value="ZF_AN1"/>
    <property type="match status" value="1"/>
</dbReference>
<evidence type="ECO:0000259" key="6">
    <source>
        <dbReference type="PROSITE" id="PS51039"/>
    </source>
</evidence>
<keyword evidence="2 4" id="KW-0863">Zinc-finger</keyword>
<dbReference type="AlphaFoldDB" id="A0A6A5K647"/>
<dbReference type="InterPro" id="IPR057358">
    <property type="entry name" value="UBL_ZFAND1-like"/>
</dbReference>
<dbReference type="Gene3D" id="4.10.1110.10">
    <property type="entry name" value="AN1-like Zinc finger"/>
    <property type="match status" value="2"/>
</dbReference>
<evidence type="ECO:0000256" key="4">
    <source>
        <dbReference type="PROSITE-ProRule" id="PRU00449"/>
    </source>
</evidence>
<dbReference type="OrthoDB" id="431929at2759"/>
<dbReference type="Pfam" id="PF25327">
    <property type="entry name" value="UBL_ZFAND1"/>
    <property type="match status" value="1"/>
</dbReference>
<evidence type="ECO:0000256" key="5">
    <source>
        <dbReference type="SAM" id="MobiDB-lite"/>
    </source>
</evidence>
<reference evidence="7" key="1">
    <citation type="submission" date="2020-01" db="EMBL/GenBank/DDBJ databases">
        <authorList>
            <consortium name="DOE Joint Genome Institute"/>
            <person name="Haridas S."/>
            <person name="Albert R."/>
            <person name="Binder M."/>
            <person name="Bloem J."/>
            <person name="Labutti K."/>
            <person name="Salamov A."/>
            <person name="Andreopoulos B."/>
            <person name="Baker S.E."/>
            <person name="Barry K."/>
            <person name="Bills G."/>
            <person name="Bluhm B.H."/>
            <person name="Cannon C."/>
            <person name="Castanera R."/>
            <person name="Culley D.E."/>
            <person name="Daum C."/>
            <person name="Ezra D."/>
            <person name="Gonzalez J.B."/>
            <person name="Henrissat B."/>
            <person name="Kuo A."/>
            <person name="Liang C."/>
            <person name="Lipzen A."/>
            <person name="Lutzoni F."/>
            <person name="Magnuson J."/>
            <person name="Mondo S."/>
            <person name="Nolan M."/>
            <person name="Ohm R."/>
            <person name="Pangilinan J."/>
            <person name="Park H.-J."/>
            <person name="Ramirez L."/>
            <person name="Alfaro M."/>
            <person name="Sun H."/>
            <person name="Tritt A."/>
            <person name="Yoshinaga Y."/>
            <person name="Zwiers L.-H."/>
            <person name="Turgeon B.G."/>
            <person name="Goodwin S.B."/>
            <person name="Spatafora J.W."/>
            <person name="Crous P.W."/>
            <person name="Grigoriev I.V."/>
        </authorList>
    </citation>
    <scope>NUCLEOTIDE SEQUENCE</scope>
    <source>
        <strain evidence="7">P77</strain>
    </source>
</reference>
<name>A0A6A5K647_9PLEO</name>
<dbReference type="Proteomes" id="UP000800040">
    <property type="component" value="Unassembled WGS sequence"/>
</dbReference>
<feature type="domain" description="AN1-type" evidence="6">
    <location>
        <begin position="16"/>
        <end position="64"/>
    </location>
</feature>
<feature type="compositionally biased region" description="Basic and acidic residues" evidence="5">
    <location>
        <begin position="152"/>
        <end position="164"/>
    </location>
</feature>
<dbReference type="PANTHER" id="PTHR14677">
    <property type="entry name" value="ARSENITE INDUCUBLE RNA ASSOCIATED PROTEIN AIP-1-RELATED"/>
    <property type="match status" value="1"/>
</dbReference>
<dbReference type="SUPFAM" id="SSF118310">
    <property type="entry name" value="AN1-like Zinc finger"/>
    <property type="match status" value="2"/>
</dbReference>
<protein>
    <submittedName>
        <fullName evidence="7">AN1 zinc finger protein-like protein</fullName>
    </submittedName>
</protein>